<evidence type="ECO:0000313" key="2">
    <source>
        <dbReference type="Proteomes" id="UP001596113"/>
    </source>
</evidence>
<gene>
    <name evidence="1" type="ORF">ACFPOF_05840</name>
</gene>
<evidence type="ECO:0000313" key="1">
    <source>
        <dbReference type="EMBL" id="MFC5402254.1"/>
    </source>
</evidence>
<dbReference type="EMBL" id="JBHSMI010000010">
    <property type="protein sequence ID" value="MFC5402254.1"/>
    <property type="molecule type" value="Genomic_DNA"/>
</dbReference>
<protein>
    <recommendedName>
        <fullName evidence="3">YolD-like family protein</fullName>
    </recommendedName>
</protein>
<organism evidence="1 2">
    <name type="scientific">Cohnella soli</name>
    <dbReference type="NCBI Taxonomy" id="425005"/>
    <lineage>
        <taxon>Bacteria</taxon>
        <taxon>Bacillati</taxon>
        <taxon>Bacillota</taxon>
        <taxon>Bacilli</taxon>
        <taxon>Bacillales</taxon>
        <taxon>Paenibacillaceae</taxon>
        <taxon>Cohnella</taxon>
    </lineage>
</organism>
<keyword evidence="2" id="KW-1185">Reference proteome</keyword>
<accession>A0ABW0HMG4</accession>
<sequence>MTEERYASRRPEVGSVEWNHILRVLLESLGMQTSAKFRLYDPFEDCAVIGVVERVDPYDRTFTVDGERFNLADITEASAEYKV</sequence>
<proteinExistence type="predicted"/>
<reference evidence="2" key="1">
    <citation type="journal article" date="2019" name="Int. J. Syst. Evol. Microbiol.">
        <title>The Global Catalogue of Microorganisms (GCM) 10K type strain sequencing project: providing services to taxonomists for standard genome sequencing and annotation.</title>
        <authorList>
            <consortium name="The Broad Institute Genomics Platform"/>
            <consortium name="The Broad Institute Genome Sequencing Center for Infectious Disease"/>
            <person name="Wu L."/>
            <person name="Ma J."/>
        </authorList>
    </citation>
    <scope>NUCLEOTIDE SEQUENCE [LARGE SCALE GENOMIC DNA]</scope>
    <source>
        <strain evidence="2">CGMCC 1.18575</strain>
    </source>
</reference>
<comment type="caution">
    <text evidence="1">The sequence shown here is derived from an EMBL/GenBank/DDBJ whole genome shotgun (WGS) entry which is preliminary data.</text>
</comment>
<evidence type="ECO:0008006" key="3">
    <source>
        <dbReference type="Google" id="ProtNLM"/>
    </source>
</evidence>
<dbReference type="Proteomes" id="UP001596113">
    <property type="component" value="Unassembled WGS sequence"/>
</dbReference>
<dbReference type="RefSeq" id="WP_378130538.1">
    <property type="nucleotide sequence ID" value="NZ_JBHSMI010000010.1"/>
</dbReference>
<name>A0ABW0HMG4_9BACL</name>